<sequence>MLTLSKNKKHFLGILNDNSVTSLYIPSEINAWVAALALLYR</sequence>
<evidence type="ECO:0000313" key="1">
    <source>
        <dbReference type="EMBL" id="CDM90632.1"/>
    </source>
</evidence>
<accession>A0A0B6X9S5</accession>
<dbReference type="AlphaFoldDB" id="A0A0B6X9S5"/>
<dbReference type="EMBL" id="FO818637">
    <property type="protein sequence ID" value="CDM90632.1"/>
    <property type="molecule type" value="Genomic_DNA"/>
</dbReference>
<dbReference type="KEGG" id="xbv:XBW1_3275"/>
<organism evidence="1 2">
    <name type="scientific">Xenorhabdus bovienii</name>
    <name type="common">Xenorhabdus nematophila subsp. bovienii</name>
    <dbReference type="NCBI Taxonomy" id="40576"/>
    <lineage>
        <taxon>Bacteria</taxon>
        <taxon>Pseudomonadati</taxon>
        <taxon>Pseudomonadota</taxon>
        <taxon>Gammaproteobacteria</taxon>
        <taxon>Enterobacterales</taxon>
        <taxon>Morganellaceae</taxon>
        <taxon>Xenorhabdus</taxon>
    </lineage>
</organism>
<dbReference type="Proteomes" id="UP000032930">
    <property type="component" value="Chromosome"/>
</dbReference>
<evidence type="ECO:0000313" key="2">
    <source>
        <dbReference type="Proteomes" id="UP000032930"/>
    </source>
</evidence>
<protein>
    <submittedName>
        <fullName evidence="1">Uncharacterized protein</fullName>
    </submittedName>
</protein>
<gene>
    <name evidence="1" type="ORF">XBW1_3275</name>
</gene>
<reference evidence="1 2" key="1">
    <citation type="submission" date="2014-02" db="EMBL/GenBank/DDBJ databases">
        <authorList>
            <person name="Genoscope - CEA"/>
        </authorList>
    </citation>
    <scope>NUCLEOTIDE SEQUENCE [LARGE SCALE GENOMIC DNA]</scope>
    <source>
        <strain evidence="1 2">CS03</strain>
    </source>
</reference>
<name>A0A0B6X9S5_XENBV</name>
<proteinExistence type="predicted"/>